<dbReference type="Proteomes" id="UP000887564">
    <property type="component" value="Unplaced"/>
</dbReference>
<sequence>MDRTGDGSKCNKAEGEKDLEEFFPPSLHSGLHTLKSLSFCKTHLDRPSSETLKFQNQKRNKSANFLWYSRNS</sequence>
<reference evidence="2" key="1">
    <citation type="submission" date="2022-11" db="UniProtKB">
        <authorList>
            <consortium name="WormBaseParasite"/>
        </authorList>
    </citation>
    <scope>IDENTIFICATION</scope>
</reference>
<proteinExistence type="predicted"/>
<keyword evidence="1" id="KW-1185">Reference proteome</keyword>
<organism evidence="1 2">
    <name type="scientific">Parascaris equorum</name>
    <name type="common">Equine roundworm</name>
    <dbReference type="NCBI Taxonomy" id="6256"/>
    <lineage>
        <taxon>Eukaryota</taxon>
        <taxon>Metazoa</taxon>
        <taxon>Ecdysozoa</taxon>
        <taxon>Nematoda</taxon>
        <taxon>Chromadorea</taxon>
        <taxon>Rhabditida</taxon>
        <taxon>Spirurina</taxon>
        <taxon>Ascaridomorpha</taxon>
        <taxon>Ascaridoidea</taxon>
        <taxon>Ascarididae</taxon>
        <taxon>Parascaris</taxon>
    </lineage>
</organism>
<name>A0A914RLR7_PAREQ</name>
<protein>
    <submittedName>
        <fullName evidence="2">Uncharacterized protein</fullName>
    </submittedName>
</protein>
<dbReference type="AlphaFoldDB" id="A0A914RLR7"/>
<accession>A0A914RLR7</accession>
<evidence type="ECO:0000313" key="1">
    <source>
        <dbReference type="Proteomes" id="UP000887564"/>
    </source>
</evidence>
<evidence type="ECO:0000313" key="2">
    <source>
        <dbReference type="WBParaSite" id="PEQ_0000737701-mRNA-1"/>
    </source>
</evidence>
<dbReference type="WBParaSite" id="PEQ_0000737701-mRNA-1">
    <property type="protein sequence ID" value="PEQ_0000737701-mRNA-1"/>
    <property type="gene ID" value="PEQ_0000737701"/>
</dbReference>